<dbReference type="RefSeq" id="WP_078762205.1">
    <property type="nucleotide sequence ID" value="NZ_FUWS01000007.1"/>
</dbReference>
<evidence type="ECO:0000313" key="3">
    <source>
        <dbReference type="EMBL" id="SKA18421.1"/>
    </source>
</evidence>
<dbReference type="STRING" id="1122192.SAMN02745673_02902"/>
<dbReference type="InterPro" id="IPR003594">
    <property type="entry name" value="HATPase_dom"/>
</dbReference>
<accession>A0A1T4RRZ5</accession>
<dbReference type="GO" id="GO:0004674">
    <property type="term" value="F:protein serine/threonine kinase activity"/>
    <property type="evidence" value="ECO:0007669"/>
    <property type="project" value="UniProtKB-KW"/>
</dbReference>
<keyword evidence="4" id="KW-1185">Reference proteome</keyword>
<keyword evidence="3" id="KW-0808">Transferase</keyword>
<dbReference type="InterPro" id="IPR050267">
    <property type="entry name" value="Anti-sigma-factor_SerPK"/>
</dbReference>
<evidence type="ECO:0000313" key="4">
    <source>
        <dbReference type="Proteomes" id="UP000190637"/>
    </source>
</evidence>
<reference evidence="3 4" key="1">
    <citation type="submission" date="2017-02" db="EMBL/GenBank/DDBJ databases">
        <authorList>
            <person name="Peterson S.W."/>
        </authorList>
    </citation>
    <scope>NUCLEOTIDE SEQUENCE [LARGE SCALE GENOMIC DNA]</scope>
    <source>
        <strain evidence="3 4">DSM 45154</strain>
    </source>
</reference>
<keyword evidence="1" id="KW-0723">Serine/threonine-protein kinase</keyword>
<dbReference type="PANTHER" id="PTHR35526:SF3">
    <property type="entry name" value="ANTI-SIGMA-F FACTOR RSBW"/>
    <property type="match status" value="1"/>
</dbReference>
<dbReference type="Pfam" id="PF13581">
    <property type="entry name" value="HATPase_c_2"/>
    <property type="match status" value="1"/>
</dbReference>
<proteinExistence type="predicted"/>
<keyword evidence="3" id="KW-0418">Kinase</keyword>
<name>A0A1T4RRZ5_9ACTN</name>
<dbReference type="OrthoDB" id="3867457at2"/>
<sequence length="170" mass="18557">MHPVVLEAVLEADSPQPWWLPSLRNGTFRWDTRPGHASHDSASWTLSRGSGSVHAARELAMAVLREWSMARLSGDVELVVSELVTNALRHAQAMTPAAPGYENVIQLAMLRRGGELVCAVRDGSDRLPAQREPDFLAETGRGLHLVSCFSRSWGSVPVASGGKFVWALFT</sequence>
<protein>
    <submittedName>
        <fullName evidence="3">Anti-sigma regulatory factor (Ser/Thr protein kinase)</fullName>
    </submittedName>
</protein>
<evidence type="ECO:0000256" key="1">
    <source>
        <dbReference type="ARBA" id="ARBA00022527"/>
    </source>
</evidence>
<organism evidence="3 4">
    <name type="scientific">Marinactinospora thermotolerans DSM 45154</name>
    <dbReference type="NCBI Taxonomy" id="1122192"/>
    <lineage>
        <taxon>Bacteria</taxon>
        <taxon>Bacillati</taxon>
        <taxon>Actinomycetota</taxon>
        <taxon>Actinomycetes</taxon>
        <taxon>Streptosporangiales</taxon>
        <taxon>Nocardiopsidaceae</taxon>
        <taxon>Marinactinospora</taxon>
    </lineage>
</organism>
<feature type="domain" description="Histidine kinase/HSP90-like ATPase" evidence="2">
    <location>
        <begin position="52"/>
        <end position="150"/>
    </location>
</feature>
<dbReference type="AlphaFoldDB" id="A0A1T4RRZ5"/>
<dbReference type="PANTHER" id="PTHR35526">
    <property type="entry name" value="ANTI-SIGMA-F FACTOR RSBW-RELATED"/>
    <property type="match status" value="1"/>
</dbReference>
<dbReference type="CDD" id="cd16936">
    <property type="entry name" value="HATPase_RsbW-like"/>
    <property type="match status" value="1"/>
</dbReference>
<evidence type="ECO:0000259" key="2">
    <source>
        <dbReference type="Pfam" id="PF13581"/>
    </source>
</evidence>
<dbReference type="InterPro" id="IPR036890">
    <property type="entry name" value="HATPase_C_sf"/>
</dbReference>
<dbReference type="SUPFAM" id="SSF55874">
    <property type="entry name" value="ATPase domain of HSP90 chaperone/DNA topoisomerase II/histidine kinase"/>
    <property type="match status" value="1"/>
</dbReference>
<dbReference type="Proteomes" id="UP000190637">
    <property type="component" value="Unassembled WGS sequence"/>
</dbReference>
<gene>
    <name evidence="3" type="ORF">SAMN02745673_02902</name>
</gene>
<dbReference type="EMBL" id="FUWS01000007">
    <property type="protein sequence ID" value="SKA18421.1"/>
    <property type="molecule type" value="Genomic_DNA"/>
</dbReference>
<dbReference type="Gene3D" id="3.30.565.10">
    <property type="entry name" value="Histidine kinase-like ATPase, C-terminal domain"/>
    <property type="match status" value="1"/>
</dbReference>